<reference evidence="3" key="1">
    <citation type="journal article" date="2019" name="Int. J. Syst. Evol. Microbiol.">
        <title>The Global Catalogue of Microorganisms (GCM) 10K type strain sequencing project: providing services to taxonomists for standard genome sequencing and annotation.</title>
        <authorList>
            <consortium name="The Broad Institute Genomics Platform"/>
            <consortium name="The Broad Institute Genome Sequencing Center for Infectious Disease"/>
            <person name="Wu L."/>
            <person name="Ma J."/>
        </authorList>
    </citation>
    <scope>NUCLEOTIDE SEQUENCE [LARGE SCALE GENOMIC DNA]</scope>
    <source>
        <strain evidence="3">JCM 9377</strain>
    </source>
</reference>
<organism evidence="2 3">
    <name type="scientific">Actinocorallia longicatena</name>
    <dbReference type="NCBI Taxonomy" id="111803"/>
    <lineage>
        <taxon>Bacteria</taxon>
        <taxon>Bacillati</taxon>
        <taxon>Actinomycetota</taxon>
        <taxon>Actinomycetes</taxon>
        <taxon>Streptosporangiales</taxon>
        <taxon>Thermomonosporaceae</taxon>
        <taxon>Actinocorallia</taxon>
    </lineage>
</organism>
<evidence type="ECO:0000313" key="3">
    <source>
        <dbReference type="Proteomes" id="UP001501237"/>
    </source>
</evidence>
<gene>
    <name evidence="2" type="ORF">GCM10010468_49850</name>
</gene>
<keyword evidence="3" id="KW-1185">Reference proteome</keyword>
<sequence length="80" mass="9234">MLLWIELDQRGELTTMRRAWVDAGDVAAIAGQNYRAVPRLPPAAGELRDETDPRDPGRMSRAEARRRIDGRMERREEPDF</sequence>
<accession>A0ABP6QGX9</accession>
<feature type="compositionally biased region" description="Basic and acidic residues" evidence="1">
    <location>
        <begin position="46"/>
        <end position="80"/>
    </location>
</feature>
<dbReference type="EMBL" id="BAAAUV010000013">
    <property type="protein sequence ID" value="GAA3223365.1"/>
    <property type="molecule type" value="Genomic_DNA"/>
</dbReference>
<evidence type="ECO:0000313" key="2">
    <source>
        <dbReference type="EMBL" id="GAA3223365.1"/>
    </source>
</evidence>
<dbReference type="Proteomes" id="UP001501237">
    <property type="component" value="Unassembled WGS sequence"/>
</dbReference>
<evidence type="ECO:0000256" key="1">
    <source>
        <dbReference type="SAM" id="MobiDB-lite"/>
    </source>
</evidence>
<dbReference type="RefSeq" id="WP_344832564.1">
    <property type="nucleotide sequence ID" value="NZ_BAAAUV010000013.1"/>
</dbReference>
<feature type="region of interest" description="Disordered" evidence="1">
    <location>
        <begin position="40"/>
        <end position="80"/>
    </location>
</feature>
<comment type="caution">
    <text evidence="2">The sequence shown here is derived from an EMBL/GenBank/DDBJ whole genome shotgun (WGS) entry which is preliminary data.</text>
</comment>
<name>A0ABP6QGX9_9ACTN</name>
<proteinExistence type="predicted"/>
<protein>
    <submittedName>
        <fullName evidence="2">Uncharacterized protein</fullName>
    </submittedName>
</protein>